<evidence type="ECO:0000313" key="3">
    <source>
        <dbReference type="EMBL" id="CAD6197677.1"/>
    </source>
</evidence>
<dbReference type="AlphaFoldDB" id="A0A8S1HQM4"/>
<dbReference type="EMBL" id="CAJGYM010000101">
    <property type="protein sequence ID" value="CAD6197677.1"/>
    <property type="molecule type" value="Genomic_DNA"/>
</dbReference>
<name>A0A8S1HQM4_9PELO</name>
<proteinExistence type="predicted"/>
<gene>
    <name evidence="3" type="ORF">CAUJ_LOCUS13586</name>
</gene>
<accession>A0A8S1HQM4</accession>
<feature type="compositionally biased region" description="Polar residues" evidence="1">
    <location>
        <begin position="1"/>
        <end position="10"/>
    </location>
</feature>
<keyword evidence="2" id="KW-1133">Transmembrane helix</keyword>
<keyword evidence="2" id="KW-0812">Transmembrane</keyword>
<feature type="region of interest" description="Disordered" evidence="1">
    <location>
        <begin position="1"/>
        <end position="49"/>
    </location>
</feature>
<evidence type="ECO:0000256" key="2">
    <source>
        <dbReference type="SAM" id="Phobius"/>
    </source>
</evidence>
<dbReference type="Proteomes" id="UP000835052">
    <property type="component" value="Unassembled WGS sequence"/>
</dbReference>
<protein>
    <submittedName>
        <fullName evidence="3">Uncharacterized protein</fullName>
    </submittedName>
</protein>
<sequence length="627" mass="73300">MEPSDSSYSNAEAKKRAKEARPNLITKKSKKPKPKSQNLQKKPKSSTEQRAVYWVPTRTFADHFPALFPIKQRVNVKQDFSYHAESRQRSVVPLKRVESSMHDKLGMEKNYTISVFPSQWSTKFRQSTFITLTFLLMRCLGTRHFQFFDSARLDAKLGITICLRNDFALRCRKRISSGGKSFRSLTDGFSRQLMPTYRRSVIRQERLASPMYLPRLAENEAALESVIKERLLAHDYELQKDKHNSALRVVRNFLRTNSEWVDERLKMGPPLKIPVSRANLGEWLKERKHRLFKSGLHDIFNEFNMMSPHFAYSVHFCRALQPFKFVVCGDGVLRRKDGSSTFPLTVRPSRYHNRPVLGFVQNNDDPQMEEPLKASIMHKTTSAPSFESISGYSSDSAASTATMTPGDWKHNWKLQERHIEYEHRYMKNGYPNMKETKKLAEKEFNARITREIISRRLAMEKANKFCGVFEKNFLRSKNGQLWRPREGLENSRRRIKFLLRRLKKKPSRKEALIMRRQVRRLRNSFAQTKKDLNLRRMGITKQWKRWTVKLPRKCLSNMAFLISTRDNWCSTSAMSGSNTIRRCDRLITTSESDQRRASRKYILWLVIFAITANIGVFAIISGSLMSL</sequence>
<keyword evidence="4" id="KW-1185">Reference proteome</keyword>
<evidence type="ECO:0000313" key="4">
    <source>
        <dbReference type="Proteomes" id="UP000835052"/>
    </source>
</evidence>
<reference evidence="3" key="1">
    <citation type="submission" date="2020-10" db="EMBL/GenBank/DDBJ databases">
        <authorList>
            <person name="Kikuchi T."/>
        </authorList>
    </citation>
    <scope>NUCLEOTIDE SEQUENCE</scope>
    <source>
        <strain evidence="3">NKZ352</strain>
    </source>
</reference>
<feature type="transmembrane region" description="Helical" evidence="2">
    <location>
        <begin position="601"/>
        <end position="625"/>
    </location>
</feature>
<organism evidence="3 4">
    <name type="scientific">Caenorhabditis auriculariae</name>
    <dbReference type="NCBI Taxonomy" id="2777116"/>
    <lineage>
        <taxon>Eukaryota</taxon>
        <taxon>Metazoa</taxon>
        <taxon>Ecdysozoa</taxon>
        <taxon>Nematoda</taxon>
        <taxon>Chromadorea</taxon>
        <taxon>Rhabditida</taxon>
        <taxon>Rhabditina</taxon>
        <taxon>Rhabditomorpha</taxon>
        <taxon>Rhabditoidea</taxon>
        <taxon>Rhabditidae</taxon>
        <taxon>Peloderinae</taxon>
        <taxon>Caenorhabditis</taxon>
    </lineage>
</organism>
<keyword evidence="2" id="KW-0472">Membrane</keyword>
<dbReference type="OrthoDB" id="5798580at2759"/>
<evidence type="ECO:0000256" key="1">
    <source>
        <dbReference type="SAM" id="MobiDB-lite"/>
    </source>
</evidence>
<comment type="caution">
    <text evidence="3">The sequence shown here is derived from an EMBL/GenBank/DDBJ whole genome shotgun (WGS) entry which is preliminary data.</text>
</comment>